<sequence>MGRRALTELFFIVAGLAAAWVMTKLAMWAYPLGRDVIRWCGLAAMLATIVMGVGPLARAVRADRARS</sequence>
<dbReference type="Proteomes" id="UP000199586">
    <property type="component" value="Unassembled WGS sequence"/>
</dbReference>
<gene>
    <name evidence="2" type="ORF">SAMN04488241_10277</name>
</gene>
<evidence type="ECO:0000313" key="3">
    <source>
        <dbReference type="Proteomes" id="UP000199586"/>
    </source>
</evidence>
<accession>A0A1I5QII3</accession>
<name>A0A1I5QII3_9SPHN</name>
<keyword evidence="1" id="KW-0812">Transmembrane</keyword>
<protein>
    <submittedName>
        <fullName evidence="2">Uncharacterized protein</fullName>
    </submittedName>
</protein>
<dbReference type="AlphaFoldDB" id="A0A1I5QII3"/>
<dbReference type="STRING" id="634430.SAMN04488241_10277"/>
<keyword evidence="1" id="KW-1133">Transmembrane helix</keyword>
<reference evidence="2 3" key="1">
    <citation type="submission" date="2016-10" db="EMBL/GenBank/DDBJ databases">
        <authorList>
            <person name="de Groot N.N."/>
        </authorList>
    </citation>
    <scope>NUCLEOTIDE SEQUENCE [LARGE SCALE GENOMIC DNA]</scope>
    <source>
        <strain evidence="2 3">CGMCC 1.9113</strain>
    </source>
</reference>
<dbReference type="EMBL" id="FOXP01000002">
    <property type="protein sequence ID" value="SFP46114.1"/>
    <property type="molecule type" value="Genomic_DNA"/>
</dbReference>
<organism evidence="2 3">
    <name type="scientific">Sphingomonas rubra</name>
    <dbReference type="NCBI Taxonomy" id="634430"/>
    <lineage>
        <taxon>Bacteria</taxon>
        <taxon>Pseudomonadati</taxon>
        <taxon>Pseudomonadota</taxon>
        <taxon>Alphaproteobacteria</taxon>
        <taxon>Sphingomonadales</taxon>
        <taxon>Sphingomonadaceae</taxon>
        <taxon>Sphingomonas</taxon>
    </lineage>
</organism>
<keyword evidence="3" id="KW-1185">Reference proteome</keyword>
<dbReference type="RefSeq" id="WP_093331045.1">
    <property type="nucleotide sequence ID" value="NZ_FOXP01000002.1"/>
</dbReference>
<feature type="transmembrane region" description="Helical" evidence="1">
    <location>
        <begin position="36"/>
        <end position="57"/>
    </location>
</feature>
<dbReference type="OrthoDB" id="7584508at2"/>
<evidence type="ECO:0000256" key="1">
    <source>
        <dbReference type="SAM" id="Phobius"/>
    </source>
</evidence>
<feature type="transmembrane region" description="Helical" evidence="1">
    <location>
        <begin position="9"/>
        <end position="30"/>
    </location>
</feature>
<keyword evidence="1" id="KW-0472">Membrane</keyword>
<evidence type="ECO:0000313" key="2">
    <source>
        <dbReference type="EMBL" id="SFP46114.1"/>
    </source>
</evidence>
<proteinExistence type="predicted"/>